<keyword evidence="4 6" id="KW-1133">Transmembrane helix</keyword>
<dbReference type="STRING" id="1333845.SAMN04487895_102147"/>
<dbReference type="GO" id="GO:0015648">
    <property type="term" value="F:lipid-linked peptidoglycan transporter activity"/>
    <property type="evidence" value="ECO:0007669"/>
    <property type="project" value="TreeGrafter"/>
</dbReference>
<evidence type="ECO:0000256" key="5">
    <source>
        <dbReference type="ARBA" id="ARBA00023136"/>
    </source>
</evidence>
<dbReference type="PROSITE" id="PS00428">
    <property type="entry name" value="FTSW_RODA_SPOVE"/>
    <property type="match status" value="1"/>
</dbReference>
<gene>
    <name evidence="7" type="ORF">SAMN04487895_102147</name>
</gene>
<evidence type="ECO:0000256" key="2">
    <source>
        <dbReference type="ARBA" id="ARBA00022692"/>
    </source>
</evidence>
<evidence type="ECO:0000256" key="6">
    <source>
        <dbReference type="SAM" id="Phobius"/>
    </source>
</evidence>
<dbReference type="GO" id="GO:0032153">
    <property type="term" value="C:cell division site"/>
    <property type="evidence" value="ECO:0007669"/>
    <property type="project" value="TreeGrafter"/>
</dbReference>
<feature type="transmembrane region" description="Helical" evidence="6">
    <location>
        <begin position="141"/>
        <end position="156"/>
    </location>
</feature>
<sequence>MVFFTLFPYNKVSGTLDALLQTKPVKPRGGRALLQKFKKIDGVIVVVLVLLMVISLLAIYSVTHGRDTNGFHIQMLKYYVLGFIAFFGLTMLDYRLLIKYALYIYLFGVGVLILVSFIGTVQNGAQGWLEIGKLSIQPAELFKLILILFLAAFLFRKNKNRLHFWKDVVPLGLLTLLPFGIVIMQNDLGNALSYIVILGGLLWIGNIKFSHALIGLVIVGGMVGGGIFSYIHYHEPISKFLDEWRPHLVERFDPWLVPDEASAKASYHTKNAKLAIASGGMSGEGYMKGSSVQSERVPYTYSDSIFVEIAEEFGFVGSAVLLLLYFILIHRMILIALECKDRGGPFLIVGVVAMMLYQIFENIGAFTGLMPLTGITLPFISYGGTSLLINMASIGLVMSVKLHGQEEEEDLPKASYTAPARQG</sequence>
<dbReference type="InterPro" id="IPR018365">
    <property type="entry name" value="Cell_cycle_FtsW-rel_CS"/>
</dbReference>
<feature type="transmembrane region" description="Helical" evidence="6">
    <location>
        <begin position="101"/>
        <end position="121"/>
    </location>
</feature>
<protein>
    <submittedName>
        <fullName evidence="7">Rod shape determining protein RodA</fullName>
    </submittedName>
</protein>
<dbReference type="Pfam" id="PF01098">
    <property type="entry name" value="FTSW_RODA_SPOVE"/>
    <property type="match status" value="1"/>
</dbReference>
<evidence type="ECO:0000256" key="4">
    <source>
        <dbReference type="ARBA" id="ARBA00022989"/>
    </source>
</evidence>
<feature type="transmembrane region" description="Helical" evidence="6">
    <location>
        <begin position="168"/>
        <end position="185"/>
    </location>
</feature>
<dbReference type="EMBL" id="FODH01000002">
    <property type="protein sequence ID" value="SEN65959.1"/>
    <property type="molecule type" value="Genomic_DNA"/>
</dbReference>
<dbReference type="GO" id="GO:0051301">
    <property type="term" value="P:cell division"/>
    <property type="evidence" value="ECO:0007669"/>
    <property type="project" value="InterPro"/>
</dbReference>
<feature type="transmembrane region" description="Helical" evidence="6">
    <location>
        <begin position="43"/>
        <end position="63"/>
    </location>
</feature>
<dbReference type="PANTHER" id="PTHR30474:SF1">
    <property type="entry name" value="PEPTIDOGLYCAN GLYCOSYLTRANSFERASE MRDB"/>
    <property type="match status" value="1"/>
</dbReference>
<evidence type="ECO:0000256" key="3">
    <source>
        <dbReference type="ARBA" id="ARBA00022960"/>
    </source>
</evidence>
<evidence type="ECO:0000256" key="1">
    <source>
        <dbReference type="ARBA" id="ARBA00004141"/>
    </source>
</evidence>
<organism evidence="7 8">
    <name type="scientific">Paenibacillus sophorae</name>
    <dbReference type="NCBI Taxonomy" id="1333845"/>
    <lineage>
        <taxon>Bacteria</taxon>
        <taxon>Bacillati</taxon>
        <taxon>Bacillota</taxon>
        <taxon>Bacilli</taxon>
        <taxon>Bacillales</taxon>
        <taxon>Paenibacillaceae</taxon>
        <taxon>Paenibacillus</taxon>
    </lineage>
</organism>
<feature type="transmembrane region" description="Helical" evidence="6">
    <location>
        <begin position="75"/>
        <end position="94"/>
    </location>
</feature>
<reference evidence="7 8" key="1">
    <citation type="submission" date="2016-10" db="EMBL/GenBank/DDBJ databases">
        <authorList>
            <person name="de Groot N.N."/>
        </authorList>
    </citation>
    <scope>NUCLEOTIDE SEQUENCE [LARGE SCALE GENOMIC DNA]</scope>
    <source>
        <strain evidence="7 8">CGMCC 1.10238</strain>
    </source>
</reference>
<proteinExistence type="predicted"/>
<feature type="transmembrane region" description="Helical" evidence="6">
    <location>
        <begin position="191"/>
        <end position="207"/>
    </location>
</feature>
<keyword evidence="3" id="KW-0133">Cell shape</keyword>
<feature type="transmembrane region" description="Helical" evidence="6">
    <location>
        <begin position="379"/>
        <end position="398"/>
    </location>
</feature>
<accession>A0A1H8IC99</accession>
<keyword evidence="2 6" id="KW-0812">Transmembrane</keyword>
<evidence type="ECO:0000313" key="8">
    <source>
        <dbReference type="Proteomes" id="UP000198809"/>
    </source>
</evidence>
<keyword evidence="5 6" id="KW-0472">Membrane</keyword>
<feature type="transmembrane region" description="Helical" evidence="6">
    <location>
        <begin position="313"/>
        <end position="334"/>
    </location>
</feature>
<name>A0A1H8IC99_9BACL</name>
<feature type="transmembrane region" description="Helical" evidence="6">
    <location>
        <begin position="214"/>
        <end position="233"/>
    </location>
</feature>
<dbReference type="GO" id="GO:0008360">
    <property type="term" value="P:regulation of cell shape"/>
    <property type="evidence" value="ECO:0007669"/>
    <property type="project" value="UniProtKB-KW"/>
</dbReference>
<comment type="subcellular location">
    <subcellularLocation>
        <location evidence="1">Membrane</location>
        <topology evidence="1">Multi-pass membrane protein</topology>
    </subcellularLocation>
</comment>
<evidence type="ECO:0000313" key="7">
    <source>
        <dbReference type="EMBL" id="SEN65959.1"/>
    </source>
</evidence>
<feature type="transmembrane region" description="Helical" evidence="6">
    <location>
        <begin position="346"/>
        <end position="367"/>
    </location>
</feature>
<dbReference type="InterPro" id="IPR001182">
    <property type="entry name" value="FtsW/RodA"/>
</dbReference>
<dbReference type="AlphaFoldDB" id="A0A1H8IC99"/>
<dbReference type="PANTHER" id="PTHR30474">
    <property type="entry name" value="CELL CYCLE PROTEIN"/>
    <property type="match status" value="1"/>
</dbReference>
<dbReference type="Proteomes" id="UP000198809">
    <property type="component" value="Unassembled WGS sequence"/>
</dbReference>
<dbReference type="GO" id="GO:0005886">
    <property type="term" value="C:plasma membrane"/>
    <property type="evidence" value="ECO:0007669"/>
    <property type="project" value="TreeGrafter"/>
</dbReference>